<gene>
    <name evidence="6" type="ORF">g.17164</name>
</gene>
<dbReference type="Pfam" id="PF02010">
    <property type="entry name" value="REJ"/>
    <property type="match status" value="1"/>
</dbReference>
<dbReference type="InterPro" id="IPR002859">
    <property type="entry name" value="PKD/REJ-like"/>
</dbReference>
<dbReference type="InterPro" id="IPR001024">
    <property type="entry name" value="PLAT/LH2_dom"/>
</dbReference>
<dbReference type="InterPro" id="IPR036392">
    <property type="entry name" value="PLAT/LH2_dom_sf"/>
</dbReference>
<feature type="transmembrane region" description="Helical" evidence="3">
    <location>
        <begin position="1479"/>
        <end position="1500"/>
    </location>
</feature>
<evidence type="ECO:0000313" key="6">
    <source>
        <dbReference type="EMBL" id="JAS43070.1"/>
    </source>
</evidence>
<organism evidence="6">
    <name type="scientific">Cuerna arida</name>
    <dbReference type="NCBI Taxonomy" id="1464854"/>
    <lineage>
        <taxon>Eukaryota</taxon>
        <taxon>Metazoa</taxon>
        <taxon>Ecdysozoa</taxon>
        <taxon>Arthropoda</taxon>
        <taxon>Hexapoda</taxon>
        <taxon>Insecta</taxon>
        <taxon>Pterygota</taxon>
        <taxon>Neoptera</taxon>
        <taxon>Paraneoptera</taxon>
        <taxon>Hemiptera</taxon>
        <taxon>Auchenorrhyncha</taxon>
        <taxon>Membracoidea</taxon>
        <taxon>Cicadellidae</taxon>
        <taxon>Cicadellinae</taxon>
        <taxon>Proconiini</taxon>
        <taxon>Cuerna</taxon>
    </lineage>
</organism>
<feature type="domain" description="PLAT" evidence="5">
    <location>
        <begin position="1277"/>
        <end position="1394"/>
    </location>
</feature>
<evidence type="ECO:0000259" key="4">
    <source>
        <dbReference type="PROSITE" id="PS50026"/>
    </source>
</evidence>
<keyword evidence="3" id="KW-0812">Transmembrane</keyword>
<keyword evidence="3" id="KW-0472">Membrane</keyword>
<dbReference type="PROSITE" id="PS50026">
    <property type="entry name" value="EGF_3"/>
    <property type="match status" value="1"/>
</dbReference>
<name>A0A1B6EYU3_9HEMI</name>
<evidence type="ECO:0000256" key="3">
    <source>
        <dbReference type="SAM" id="Phobius"/>
    </source>
</evidence>
<feature type="transmembrane region" description="Helical" evidence="3">
    <location>
        <begin position="1233"/>
        <end position="1254"/>
    </location>
</feature>
<accession>A0A1B6EYU3</accession>
<reference evidence="6" key="1">
    <citation type="submission" date="2015-11" db="EMBL/GenBank/DDBJ databases">
        <title>De novo transcriptome assembly of four potential Pierce s Disease insect vectors from Arizona vineyards.</title>
        <authorList>
            <person name="Tassone E.E."/>
        </authorList>
    </citation>
    <scope>NUCLEOTIDE SEQUENCE</scope>
</reference>
<feature type="region of interest" description="Disordered" evidence="2">
    <location>
        <begin position="498"/>
        <end position="549"/>
    </location>
</feature>
<evidence type="ECO:0008006" key="7">
    <source>
        <dbReference type="Google" id="ProtNLM"/>
    </source>
</evidence>
<dbReference type="InterPro" id="IPR051223">
    <property type="entry name" value="Polycystin"/>
</dbReference>
<sequence>VRTQYACVYCPFECSYCAQILDGNINVYDKNAYKKSKCIFYDIQRFDKFAPVGWGKPCVKIDFCTVNGTSPCQNGGKCIVVYYSYVCLCDTSKYYGNNCEYTIPSGQENKLASGIQLWIPTYIAFYRYHPVIVTTLFDGEEVKFELVSKEGYGIVLDERNKIPFCTSDPDQCGCKEGCKNFYTGILLPGFVEISMKTNTIPILQVDDQVIIGWISYITLEAFNDGFATPVYQEKRSVFVRSIASNMRPNENYVGEGFYAFFISDTLCGTTFKRAAVLDSSKIIELSTTFGHIGRNFMVGIHDKLDFYVRISSVVKWLILKFTDLPWIYEANNVQRSVYQGCISIPSGIVNCVIPVNSLPENIYMLMVHTMVMERNLIPNLSYGYCYSKVITPQSAKFSINGAKHISKRYDEDRVIETKGGDTSGSYTWKCRVDDPSYKPCKSITMKDVNYRVYGKAWEPGKYLLEVEFDNGRTKQTDWIEIIVEAPITTTTVEATTTTAATTTTTQTTTGAPGKSTTDADLQPTVATESETSTTSTTTQTTPTTEQTMTTVTVVPPEPRTPIGIDCLYNCNYFKDPDKDIELFIYQFDKDNNRQPTQRHLTWQLSIDDGVNQEAGDYLKPTRDNSQLVIDYTKLEEGKKYTFHAVDEDGYIASSYPITYIKDKPPEGGKCEIDPTSGIKGETRFDIECWGFMDSQGNLVYEFFDNAPEEKLHYDGRMMGTSNSGRFSKFMLTRGSVNVHIINSNGLSNVVTLSVSLTERKEGYGAEYIKTLLYESNSYISNLHYRTPRMISVISEILNEEDKMDMLYPLIHQMSRIKVKNAPDMFLSLSTMKILLRQVTHMGKFKLNHRLVYDVALILEKIVHRYSFIGFDSNHTPKLKPIEIHQLSKNFLDCLDITVLARDESITLSPEEDVDYKALTNLKKASQCLTQVIIYAVRLVSQYQTAGETRTEFSSQEQLSNVWTAIDRADVLSGKKDPDMRVQIDPKLASSFRMGLDLTLHFATLKENLFWWARNHINTDIVFMEVGQKILAHKYRVVAVLSKPIDIYMNVTNMEKGELNGTVTQLDPNISVDDFDSQLVVHRIITPPLSKLFITFKFNDDKPIRAVIEHGKRPDYDSMVTLSQNLSKEHPTLDIPYNVLETENYYYLAILPAIEVPVNTSVSYNFELYYMLCQVWEKQWINHYCLIGNETTESRVHCQCTHMSFFATSIAVPPNDINPVADAPLFLTVFDNPWVVSLVLIIWLLYLLALIWAAYKDRKDRLFRDVIVLDDNFPGESFGYLVAVHTGARMSAGTSANVGIRLFGALYTSRAHILRSPLRKVLKRDNDDWFLICYPVSLGTIRSIQLWHDNTGRSADWFCSKVIIYDLFDDMQYIFLVEQWLAVEADEFPEAVIRPATVDEILSVKRLFVDNSMFSFRENHLWMSVVSRHPRSLVTRKERLTVLMVCIMTAMLANIMFFELTSDPVEGVDDPSFEIGMRELSTSLESFIISAIFAALVLILFKLSYKQEIPKYKTTL</sequence>
<feature type="compositionally biased region" description="Low complexity" evidence="2">
    <location>
        <begin position="523"/>
        <end position="549"/>
    </location>
</feature>
<dbReference type="PANTHER" id="PTHR10877:SF183">
    <property type="entry name" value="AT14535P-RELATED"/>
    <property type="match status" value="1"/>
</dbReference>
<dbReference type="PANTHER" id="PTHR10877">
    <property type="entry name" value="POLYCYSTIN FAMILY MEMBER"/>
    <property type="match status" value="1"/>
</dbReference>
<evidence type="ECO:0000259" key="5">
    <source>
        <dbReference type="PROSITE" id="PS50095"/>
    </source>
</evidence>
<feature type="non-terminal residue" evidence="6">
    <location>
        <position position="1"/>
    </location>
</feature>
<evidence type="ECO:0000256" key="2">
    <source>
        <dbReference type="SAM" id="MobiDB-lite"/>
    </source>
</evidence>
<dbReference type="SMART" id="SM00308">
    <property type="entry name" value="LH2"/>
    <property type="match status" value="1"/>
</dbReference>
<dbReference type="EMBL" id="GECZ01026699">
    <property type="protein sequence ID" value="JAS43070.1"/>
    <property type="molecule type" value="Transcribed_RNA"/>
</dbReference>
<proteinExistence type="predicted"/>
<comment type="caution">
    <text evidence="1">Lacks conserved residue(s) required for the propagation of feature annotation.</text>
</comment>
<dbReference type="PROSITE" id="PS50095">
    <property type="entry name" value="PLAT"/>
    <property type="match status" value="1"/>
</dbReference>
<dbReference type="Gene3D" id="2.60.60.20">
    <property type="entry name" value="PLAT/LH2 domain"/>
    <property type="match status" value="1"/>
</dbReference>
<keyword evidence="1" id="KW-0245">EGF-like domain</keyword>
<keyword evidence="3" id="KW-1133">Transmembrane helix</keyword>
<dbReference type="SMART" id="SM00181">
    <property type="entry name" value="EGF"/>
    <property type="match status" value="1"/>
</dbReference>
<dbReference type="Gene3D" id="2.10.25.10">
    <property type="entry name" value="Laminin"/>
    <property type="match status" value="1"/>
</dbReference>
<protein>
    <recommendedName>
        <fullName evidence="7">PLAT domain-containing protein</fullName>
    </recommendedName>
</protein>
<feature type="domain" description="EGF-like" evidence="4">
    <location>
        <begin position="60"/>
        <end position="100"/>
    </location>
</feature>
<evidence type="ECO:0000256" key="1">
    <source>
        <dbReference type="PROSITE-ProRule" id="PRU00076"/>
    </source>
</evidence>
<dbReference type="Pfam" id="PF01477">
    <property type="entry name" value="PLAT"/>
    <property type="match status" value="1"/>
</dbReference>
<dbReference type="SUPFAM" id="SSF57196">
    <property type="entry name" value="EGF/Laminin"/>
    <property type="match status" value="1"/>
</dbReference>
<feature type="transmembrane region" description="Helical" evidence="3">
    <location>
        <begin position="1439"/>
        <end position="1459"/>
    </location>
</feature>
<feature type="non-terminal residue" evidence="6">
    <location>
        <position position="1515"/>
    </location>
</feature>
<dbReference type="SUPFAM" id="SSF49723">
    <property type="entry name" value="Lipase/lipooxygenase domain (PLAT/LH2 domain)"/>
    <property type="match status" value="1"/>
</dbReference>
<dbReference type="InterPro" id="IPR000742">
    <property type="entry name" value="EGF"/>
</dbReference>
<feature type="compositionally biased region" description="Low complexity" evidence="2">
    <location>
        <begin position="498"/>
        <end position="509"/>
    </location>
</feature>
<dbReference type="CDD" id="cd00054">
    <property type="entry name" value="EGF_CA"/>
    <property type="match status" value="1"/>
</dbReference>